<organism evidence="3 4">
    <name type="scientific">Clavibacter nebraskensis</name>
    <dbReference type="NCBI Taxonomy" id="31963"/>
    <lineage>
        <taxon>Bacteria</taxon>
        <taxon>Bacillati</taxon>
        <taxon>Actinomycetota</taxon>
        <taxon>Actinomycetes</taxon>
        <taxon>Micrococcales</taxon>
        <taxon>Microbacteriaceae</taxon>
        <taxon>Clavibacter</taxon>
    </lineage>
</organism>
<dbReference type="AlphaFoldDB" id="A0A399PP07"/>
<keyword evidence="2" id="KW-1133">Transmembrane helix</keyword>
<evidence type="ECO:0000313" key="3">
    <source>
        <dbReference type="EMBL" id="RIJ08134.1"/>
    </source>
</evidence>
<keyword evidence="2" id="KW-0812">Transmembrane</keyword>
<evidence type="ECO:0000256" key="2">
    <source>
        <dbReference type="SAM" id="Phobius"/>
    </source>
</evidence>
<feature type="transmembrane region" description="Helical" evidence="2">
    <location>
        <begin position="111"/>
        <end position="133"/>
    </location>
</feature>
<proteinExistence type="predicted"/>
<sequence>MPGDPPASTRAHPPRPRRLLLRGGIALAFGALMIASRRIRSRRWAGAPRWVEVSEAAEDGELPRGADPAAWLAALERRRAEIRQEAWGVPIALVAVVLLAFLDVASADRALAGIVFLAVLVSWAAVLIAPAAAGATPWTRCSSPCRIAPAPMGSAGPPGHRPPPTTGFPRLLDNVHRARRPGARPIRGASMTPTTRRAYGPTA</sequence>
<name>A0A399PP07_9MICO</name>
<feature type="transmembrane region" description="Helical" evidence="2">
    <location>
        <begin position="20"/>
        <end position="39"/>
    </location>
</feature>
<gene>
    <name evidence="3" type="ORF">DZF97_11245</name>
</gene>
<comment type="caution">
    <text evidence="3">The sequence shown here is derived from an EMBL/GenBank/DDBJ whole genome shotgun (WGS) entry which is preliminary data.</text>
</comment>
<reference evidence="3 4" key="1">
    <citation type="submission" date="2018-08" db="EMBL/GenBank/DDBJ databases">
        <title>Genome Sequence of Clavibacter michiganensis Subspecies type strains, and the Atypical Peach-Colored Strains Isolated from Tomato.</title>
        <authorList>
            <person name="Osdaghi E."/>
            <person name="Portier P."/>
            <person name="Briand M."/>
            <person name="Jacques M.-A."/>
        </authorList>
    </citation>
    <scope>NUCLEOTIDE SEQUENCE [LARGE SCALE GENOMIC DNA]</scope>
    <source>
        <strain evidence="3 4">CFBP 7577</strain>
    </source>
</reference>
<evidence type="ECO:0000256" key="1">
    <source>
        <dbReference type="SAM" id="MobiDB-lite"/>
    </source>
</evidence>
<feature type="region of interest" description="Disordered" evidence="1">
    <location>
        <begin position="152"/>
        <end position="171"/>
    </location>
</feature>
<feature type="region of interest" description="Disordered" evidence="1">
    <location>
        <begin position="179"/>
        <end position="203"/>
    </location>
</feature>
<dbReference type="Proteomes" id="UP000265361">
    <property type="component" value="Unassembled WGS sequence"/>
</dbReference>
<accession>A0A399PP07</accession>
<evidence type="ECO:0000313" key="4">
    <source>
        <dbReference type="Proteomes" id="UP000265361"/>
    </source>
</evidence>
<protein>
    <submittedName>
        <fullName evidence="3">Uncharacterized protein</fullName>
    </submittedName>
</protein>
<dbReference type="EMBL" id="QWED01000366">
    <property type="protein sequence ID" value="RIJ08134.1"/>
    <property type="molecule type" value="Genomic_DNA"/>
</dbReference>
<feature type="transmembrane region" description="Helical" evidence="2">
    <location>
        <begin position="86"/>
        <end position="105"/>
    </location>
</feature>
<keyword evidence="2" id="KW-0472">Membrane</keyword>